<accession>A0A0M0GB30</accession>
<dbReference type="RefSeq" id="WP_053434105.1">
    <property type="nucleotide sequence ID" value="NZ_LGUF01000007.1"/>
</dbReference>
<dbReference type="Proteomes" id="UP000037109">
    <property type="component" value="Unassembled WGS sequence"/>
</dbReference>
<protein>
    <submittedName>
        <fullName evidence="1">Uncharacterized protein</fullName>
    </submittedName>
</protein>
<keyword evidence="2" id="KW-1185">Reference proteome</keyword>
<evidence type="ECO:0000313" key="2">
    <source>
        <dbReference type="Proteomes" id="UP000037109"/>
    </source>
</evidence>
<proteinExistence type="predicted"/>
<dbReference type="AlphaFoldDB" id="A0A0M0GB30"/>
<comment type="caution">
    <text evidence="1">The sequence shown here is derived from an EMBL/GenBank/DDBJ whole genome shotgun (WGS) entry which is preliminary data.</text>
</comment>
<dbReference type="STRING" id="1459.AF332_07975"/>
<sequence>MDTVFYIAELIVAEGILLLREVREEGDPAGEAEEAPIPPRGKQVPAAEINGHHLFGNKNCKINLKNNTTITN</sequence>
<dbReference type="PATRIC" id="fig|1459.3.peg.1687"/>
<evidence type="ECO:0000313" key="1">
    <source>
        <dbReference type="EMBL" id="KON86737.1"/>
    </source>
</evidence>
<reference evidence="2" key="1">
    <citation type="submission" date="2015-07" db="EMBL/GenBank/DDBJ databases">
        <title>Fjat-10036 dsm4.</title>
        <authorList>
            <person name="Liu B."/>
            <person name="Wang J."/>
            <person name="Zhu Y."/>
            <person name="Liu G."/>
            <person name="Chen Q."/>
            <person name="Chen Z."/>
            <person name="Lan J."/>
            <person name="Che J."/>
            <person name="Ge C."/>
            <person name="Shi H."/>
            <person name="Pan Z."/>
            <person name="Liu X."/>
        </authorList>
    </citation>
    <scope>NUCLEOTIDE SEQUENCE [LARGE SCALE GENOMIC DNA]</scope>
    <source>
        <strain evidence="2">DSM 4</strain>
    </source>
</reference>
<name>A0A0M0GB30_SPOGL</name>
<dbReference type="EMBL" id="LGUF01000007">
    <property type="protein sequence ID" value="KON86737.1"/>
    <property type="molecule type" value="Genomic_DNA"/>
</dbReference>
<gene>
    <name evidence="1" type="ORF">AF332_07975</name>
</gene>
<organism evidence="1 2">
    <name type="scientific">Sporosarcina globispora</name>
    <name type="common">Bacillus globisporus</name>
    <dbReference type="NCBI Taxonomy" id="1459"/>
    <lineage>
        <taxon>Bacteria</taxon>
        <taxon>Bacillati</taxon>
        <taxon>Bacillota</taxon>
        <taxon>Bacilli</taxon>
        <taxon>Bacillales</taxon>
        <taxon>Caryophanaceae</taxon>
        <taxon>Sporosarcina</taxon>
    </lineage>
</organism>